<reference evidence="3 4" key="1">
    <citation type="submission" date="2022-07" db="EMBL/GenBank/DDBJ databases">
        <title>Novel species in genus cellulomonas.</title>
        <authorList>
            <person name="Ye L."/>
        </authorList>
    </citation>
    <scope>NUCLEOTIDE SEQUENCE [LARGE SCALE GENOMIC DNA]</scope>
    <source>
        <strain evidence="4">zg-Y338</strain>
    </source>
</reference>
<dbReference type="Gene3D" id="3.30.1380.10">
    <property type="match status" value="1"/>
</dbReference>
<organism evidence="3 4">
    <name type="scientific">Cellulomonas chengniuliangii</name>
    <dbReference type="NCBI Taxonomy" id="2968084"/>
    <lineage>
        <taxon>Bacteria</taxon>
        <taxon>Bacillati</taxon>
        <taxon>Actinomycetota</taxon>
        <taxon>Actinomycetes</taxon>
        <taxon>Micrococcales</taxon>
        <taxon>Cellulomonadaceae</taxon>
        <taxon>Cellulomonas</taxon>
    </lineage>
</organism>
<name>A0ABY5KZ65_9CELL</name>
<dbReference type="RefSeq" id="WP_227569501.1">
    <property type="nucleotide sequence ID" value="NZ_CP101988.1"/>
</dbReference>
<dbReference type="InterPro" id="IPR003709">
    <property type="entry name" value="VanY-like_core_dom"/>
</dbReference>
<keyword evidence="4" id="KW-1185">Reference proteome</keyword>
<evidence type="ECO:0000256" key="1">
    <source>
        <dbReference type="SAM" id="MobiDB-lite"/>
    </source>
</evidence>
<accession>A0ABY5KZ65</accession>
<proteinExistence type="predicted"/>
<dbReference type="Proteomes" id="UP001316189">
    <property type="component" value="Chromosome"/>
</dbReference>
<dbReference type="InterPro" id="IPR052179">
    <property type="entry name" value="DD-CPase-like"/>
</dbReference>
<dbReference type="PANTHER" id="PTHR34385:SF1">
    <property type="entry name" value="PEPTIDOGLYCAN L-ALANYL-D-GLUTAMATE ENDOPEPTIDASE CWLK"/>
    <property type="match status" value="1"/>
</dbReference>
<dbReference type="PANTHER" id="PTHR34385">
    <property type="entry name" value="D-ALANYL-D-ALANINE CARBOXYPEPTIDASE"/>
    <property type="match status" value="1"/>
</dbReference>
<dbReference type="InterPro" id="IPR009045">
    <property type="entry name" value="Zn_M74/Hedgehog-like"/>
</dbReference>
<dbReference type="Pfam" id="PF02557">
    <property type="entry name" value="VanY"/>
    <property type="match status" value="1"/>
</dbReference>
<dbReference type="EMBL" id="CP101988">
    <property type="protein sequence ID" value="UUI74440.1"/>
    <property type="molecule type" value="Genomic_DNA"/>
</dbReference>
<evidence type="ECO:0000313" key="3">
    <source>
        <dbReference type="EMBL" id="UUI74440.1"/>
    </source>
</evidence>
<dbReference type="CDD" id="cd14814">
    <property type="entry name" value="Peptidase_M15"/>
    <property type="match status" value="1"/>
</dbReference>
<dbReference type="SUPFAM" id="SSF55166">
    <property type="entry name" value="Hedgehog/DD-peptidase"/>
    <property type="match status" value="1"/>
</dbReference>
<feature type="compositionally biased region" description="Polar residues" evidence="1">
    <location>
        <begin position="73"/>
        <end position="83"/>
    </location>
</feature>
<evidence type="ECO:0000259" key="2">
    <source>
        <dbReference type="Pfam" id="PF02557"/>
    </source>
</evidence>
<feature type="region of interest" description="Disordered" evidence="1">
    <location>
        <begin position="182"/>
        <end position="201"/>
    </location>
</feature>
<feature type="compositionally biased region" description="Basic and acidic residues" evidence="1">
    <location>
        <begin position="56"/>
        <end position="71"/>
    </location>
</feature>
<gene>
    <name evidence="3" type="ORF">NP064_11605</name>
</gene>
<protein>
    <submittedName>
        <fullName evidence="3">M15 family metallopeptidase</fullName>
    </submittedName>
</protein>
<feature type="region of interest" description="Disordered" evidence="1">
    <location>
        <begin position="1"/>
        <end position="103"/>
    </location>
</feature>
<sequence length="340" mass="35770">MSSGGVVGSQPDPRAPGVVSRRQLREQAAQAERAQRRGKLSPVAQRTSHPHSSHAAHAEAHAPEQAARRADQAPTSRVMSSGARSARTGAGSRSARSEVPRGPVNRTASWTVRLGVLAALAGVTVVVPLTQKPLPSGEFGAELQAEATLPSTVEALSASVTTGLPPSALISTDATALRATVSSSRSEEREELAGCDGAKRAPGTNGQLKTADLCALWDGRTQLRADAAVSLAVLNEAFVARFGADMCLVSGYRTLSEQIRVKATKGGLAAAPGKSNHGWGLAVDLCSSETSGNKWTWLNQNAPSYGWDNPEWARPGGSGPYERWHWEYTQGVKDDGEYFG</sequence>
<feature type="domain" description="D-alanyl-D-alanine carboxypeptidase-like core" evidence="2">
    <location>
        <begin position="222"/>
        <end position="329"/>
    </location>
</feature>
<evidence type="ECO:0000313" key="4">
    <source>
        <dbReference type="Proteomes" id="UP001316189"/>
    </source>
</evidence>